<sequence length="89" mass="9955">MSVIAIFTSQFPSPPPPSQLPLSRHPSALFGTYLVLLTVSEASSWLTRETQEIAPVYYDLDSFEKGDVKTALTRAAEKKRRKEAMKNGR</sequence>
<organism evidence="1 2">
    <name type="scientific">Colletotrichum tanaceti</name>
    <dbReference type="NCBI Taxonomy" id="1306861"/>
    <lineage>
        <taxon>Eukaryota</taxon>
        <taxon>Fungi</taxon>
        <taxon>Dikarya</taxon>
        <taxon>Ascomycota</taxon>
        <taxon>Pezizomycotina</taxon>
        <taxon>Sordariomycetes</taxon>
        <taxon>Hypocreomycetidae</taxon>
        <taxon>Glomerellales</taxon>
        <taxon>Glomerellaceae</taxon>
        <taxon>Colletotrichum</taxon>
        <taxon>Colletotrichum destructivum species complex</taxon>
    </lineage>
</organism>
<accession>A0A4V6DF87</accession>
<evidence type="ECO:0000313" key="1">
    <source>
        <dbReference type="EMBL" id="TKW48416.1"/>
    </source>
</evidence>
<evidence type="ECO:0000313" key="2">
    <source>
        <dbReference type="Proteomes" id="UP000310108"/>
    </source>
</evidence>
<gene>
    <name evidence="1" type="ORF">CTA1_10175</name>
</gene>
<dbReference type="AlphaFoldDB" id="A0A4V6DF87"/>
<comment type="caution">
    <text evidence="1">The sequence shown here is derived from an EMBL/GenBank/DDBJ whole genome shotgun (WGS) entry which is preliminary data.</text>
</comment>
<dbReference type="STRING" id="1306861.A0A4V6DF87"/>
<keyword evidence="2" id="KW-1185">Reference proteome</keyword>
<dbReference type="EMBL" id="PJEX01001046">
    <property type="protein sequence ID" value="TKW48416.1"/>
    <property type="molecule type" value="Genomic_DNA"/>
</dbReference>
<proteinExistence type="predicted"/>
<reference evidence="1 2" key="1">
    <citation type="journal article" date="2019" name="PLoS ONE">
        <title>Comparative genome analysis indicates high evolutionary potential of pathogenicity genes in Colletotrichum tanaceti.</title>
        <authorList>
            <person name="Lelwala R.V."/>
            <person name="Korhonen P.K."/>
            <person name="Young N.D."/>
            <person name="Scott J.B."/>
            <person name="Ades P.A."/>
            <person name="Gasser R.B."/>
            <person name="Taylor P.W.J."/>
        </authorList>
    </citation>
    <scope>NUCLEOTIDE SEQUENCE [LARGE SCALE GENOMIC DNA]</scope>
    <source>
        <strain evidence="1">BRIP57314</strain>
    </source>
</reference>
<name>A0A4V6DF87_9PEZI</name>
<dbReference type="Proteomes" id="UP000310108">
    <property type="component" value="Unassembled WGS sequence"/>
</dbReference>
<protein>
    <submittedName>
        <fullName evidence="1">Uncharacterized protein</fullName>
    </submittedName>
</protein>